<evidence type="ECO:0000313" key="4">
    <source>
        <dbReference type="EMBL" id="NMH76762.1"/>
    </source>
</evidence>
<evidence type="ECO:0000313" key="5">
    <source>
        <dbReference type="Proteomes" id="UP001296706"/>
    </source>
</evidence>
<dbReference type="Pfam" id="PF02909">
    <property type="entry name" value="TetR_C_1"/>
    <property type="match status" value="1"/>
</dbReference>
<dbReference type="Gene3D" id="1.10.357.10">
    <property type="entry name" value="Tetracycline Repressor, domain 2"/>
    <property type="match status" value="1"/>
</dbReference>
<organism evidence="4 5">
    <name type="scientific">Pseudonocardia xinjiangensis</name>
    <dbReference type="NCBI Taxonomy" id="75289"/>
    <lineage>
        <taxon>Bacteria</taxon>
        <taxon>Bacillati</taxon>
        <taxon>Actinomycetota</taxon>
        <taxon>Actinomycetes</taxon>
        <taxon>Pseudonocardiales</taxon>
        <taxon>Pseudonocardiaceae</taxon>
        <taxon>Pseudonocardia</taxon>
    </lineage>
</organism>
<evidence type="ECO:0000256" key="1">
    <source>
        <dbReference type="ARBA" id="ARBA00023015"/>
    </source>
</evidence>
<sequence length="186" mass="20174">MRAVAARLGTGPMTLYNYVADRAALDALVVDGVLRGITIPHSPSSDWRVDVRGLAEELWRAVRPHPNAIPLVLARRSQSETFLDAAEALLAALARSGLDGEDLLVAFRAVTTLAAAFAQTELTGPLSARNGGADATIDRFRSLPTERYPRLIEIAGVARTSTPEAEFRRGLEALLDGLQQKFTQRR</sequence>
<feature type="domain" description="Tetracycline repressor TetR C-terminal" evidence="3">
    <location>
        <begin position="40"/>
        <end position="181"/>
    </location>
</feature>
<dbReference type="EMBL" id="JAAXKY010000013">
    <property type="protein sequence ID" value="NMH76762.1"/>
    <property type="molecule type" value="Genomic_DNA"/>
</dbReference>
<accession>A0ABX1R9Q9</accession>
<protein>
    <submittedName>
        <fullName evidence="4">TetR/AcrR family transcriptional regulator</fullName>
    </submittedName>
</protein>
<keyword evidence="5" id="KW-1185">Reference proteome</keyword>
<dbReference type="Proteomes" id="UP001296706">
    <property type="component" value="Unassembled WGS sequence"/>
</dbReference>
<keyword evidence="2" id="KW-0804">Transcription</keyword>
<dbReference type="SUPFAM" id="SSF48498">
    <property type="entry name" value="Tetracyclin repressor-like, C-terminal domain"/>
    <property type="match status" value="1"/>
</dbReference>
<proteinExistence type="predicted"/>
<dbReference type="InterPro" id="IPR036271">
    <property type="entry name" value="Tet_transcr_reg_TetR-rel_C_sf"/>
</dbReference>
<reference evidence="4 5" key="1">
    <citation type="submission" date="2020-04" db="EMBL/GenBank/DDBJ databases">
        <authorList>
            <person name="Klaysubun C."/>
            <person name="Duangmal K."/>
            <person name="Lipun K."/>
        </authorList>
    </citation>
    <scope>NUCLEOTIDE SEQUENCE [LARGE SCALE GENOMIC DNA]</scope>
    <source>
        <strain evidence="4 5">JCM 11839</strain>
    </source>
</reference>
<gene>
    <name evidence="4" type="ORF">HF577_06560</name>
</gene>
<evidence type="ECO:0000259" key="3">
    <source>
        <dbReference type="Pfam" id="PF02909"/>
    </source>
</evidence>
<name>A0ABX1R9Q9_9PSEU</name>
<comment type="caution">
    <text evidence="4">The sequence shown here is derived from an EMBL/GenBank/DDBJ whole genome shotgun (WGS) entry which is preliminary data.</text>
</comment>
<evidence type="ECO:0000256" key="2">
    <source>
        <dbReference type="ARBA" id="ARBA00023163"/>
    </source>
</evidence>
<keyword evidence="1" id="KW-0805">Transcription regulation</keyword>
<dbReference type="InterPro" id="IPR004111">
    <property type="entry name" value="Repressor_TetR_C"/>
</dbReference>